<evidence type="ECO:0000256" key="3">
    <source>
        <dbReference type="ARBA" id="ARBA00022500"/>
    </source>
</evidence>
<keyword evidence="11" id="KW-1185">Reference proteome</keyword>
<evidence type="ECO:0000259" key="9">
    <source>
        <dbReference type="PROSITE" id="PS50885"/>
    </source>
</evidence>
<dbReference type="GO" id="GO:0005886">
    <property type="term" value="C:plasma membrane"/>
    <property type="evidence" value="ECO:0007669"/>
    <property type="project" value="UniProtKB-SubCell"/>
</dbReference>
<dbReference type="PANTHER" id="PTHR43531:SF14">
    <property type="entry name" value="METHYL-ACCEPTING CHEMOTAXIS PROTEIN I-RELATED"/>
    <property type="match status" value="1"/>
</dbReference>
<dbReference type="STRING" id="1388748.GCA_000463155_02517"/>
<keyword evidence="4 6" id="KW-0807">Transducer</keyword>
<sequence>MNFIRNIKIRVMVVVILALSTLAWLGVSGLTLGFLHHLEQSGALNAHQQAWVDSLQTMLIGSVFASIAITVLTERYLYFCLVKPVNVIREHMQVLAKGNLQTSLPDLGRNCVGLIVPHIQQMQENWARAVVGIRSSARALHQNAGELAGVNNDLSSRAGQQAAALEETSASMEQLGSAVQRNAESTSHASTLAHNATRIAETGGESVRRVMNTMDLISNSSRRIVDITTTINSIAFQTNILALNAAVEAARAGEQGRGFAVVASEVRSLASRSAQAAKEIEVLLDESVNNVATGSDQVKKAGEAMDNILHAIGQVNDIMQEIANATGEQSDGINQVGVAVRELDTVTQANVALVQKSVSSAEDLARQATRLTEIVSVFRAADVLVPAFEAAVALTPAYAVDA</sequence>
<keyword evidence="2" id="KW-0488">Methylation</keyword>
<dbReference type="EMBL" id="PYEP01000003">
    <property type="protein sequence ID" value="PSN08059.1"/>
    <property type="molecule type" value="Genomic_DNA"/>
</dbReference>
<feature type="domain" description="Methyl-accepting transducer" evidence="8">
    <location>
        <begin position="136"/>
        <end position="365"/>
    </location>
</feature>
<name>A0A2P8VKH4_9ENTR</name>
<proteinExistence type="inferred from homology"/>
<dbReference type="AlphaFoldDB" id="A0A2P8VKH4"/>
<evidence type="ECO:0000256" key="6">
    <source>
        <dbReference type="PROSITE-ProRule" id="PRU00284"/>
    </source>
</evidence>
<gene>
    <name evidence="10" type="ORF">C7G83_07705</name>
</gene>
<dbReference type="Gene3D" id="1.10.287.950">
    <property type="entry name" value="Methyl-accepting chemotaxis protein"/>
    <property type="match status" value="1"/>
</dbReference>
<feature type="transmembrane region" description="Helical" evidence="7">
    <location>
        <begin position="12"/>
        <end position="35"/>
    </location>
</feature>
<keyword evidence="3" id="KW-0145">Chemotaxis</keyword>
<dbReference type="InterPro" id="IPR051310">
    <property type="entry name" value="MCP_chemotaxis"/>
</dbReference>
<comment type="caution">
    <text evidence="10">The sequence shown here is derived from an EMBL/GenBank/DDBJ whole genome shotgun (WGS) entry which is preliminary data.</text>
</comment>
<organism evidence="10 11">
    <name type="scientific">Siccibacter turicensis</name>
    <dbReference type="NCBI Taxonomy" id="357233"/>
    <lineage>
        <taxon>Bacteria</taxon>
        <taxon>Pseudomonadati</taxon>
        <taxon>Pseudomonadota</taxon>
        <taxon>Gammaproteobacteria</taxon>
        <taxon>Enterobacterales</taxon>
        <taxon>Enterobacteriaceae</taxon>
        <taxon>Siccibacter</taxon>
    </lineage>
</organism>
<dbReference type="SMART" id="SM00283">
    <property type="entry name" value="MA"/>
    <property type="match status" value="1"/>
</dbReference>
<evidence type="ECO:0000256" key="4">
    <source>
        <dbReference type="ARBA" id="ARBA00023224"/>
    </source>
</evidence>
<evidence type="ECO:0000256" key="7">
    <source>
        <dbReference type="SAM" id="Phobius"/>
    </source>
</evidence>
<evidence type="ECO:0000259" key="8">
    <source>
        <dbReference type="PROSITE" id="PS50111"/>
    </source>
</evidence>
<reference evidence="10 11" key="1">
    <citation type="submission" date="2018-03" db="EMBL/GenBank/DDBJ databases">
        <title>Draft genome sequence of the first documented clinical Siccibacter turicensis isolate in Austria.</title>
        <authorList>
            <person name="Lepuschitz S."/>
            <person name="Pekard-Amenitsch S."/>
            <person name="Haunold R."/>
            <person name="Schill S."/>
            <person name="Mach R."/>
            <person name="Allerberger F."/>
            <person name="Ruppitsch W."/>
            <person name="Forsythe S.J."/>
        </authorList>
    </citation>
    <scope>NUCLEOTIDE SEQUENCE [LARGE SCALE GENOMIC DNA]</scope>
    <source>
        <strain evidence="10 11">6100069499-17</strain>
    </source>
</reference>
<dbReference type="GO" id="GO:0004888">
    <property type="term" value="F:transmembrane signaling receptor activity"/>
    <property type="evidence" value="ECO:0007669"/>
    <property type="project" value="TreeGrafter"/>
</dbReference>
<protein>
    <submittedName>
        <fullName evidence="10">Chemotaxis protein</fullName>
    </submittedName>
</protein>
<dbReference type="RefSeq" id="WP_106876799.1">
    <property type="nucleotide sequence ID" value="NZ_JAXCWX010000008.1"/>
</dbReference>
<dbReference type="Proteomes" id="UP000240212">
    <property type="component" value="Unassembled WGS sequence"/>
</dbReference>
<dbReference type="PANTHER" id="PTHR43531">
    <property type="entry name" value="PROTEIN ICFG"/>
    <property type="match status" value="1"/>
</dbReference>
<dbReference type="InterPro" id="IPR003660">
    <property type="entry name" value="HAMP_dom"/>
</dbReference>
<dbReference type="OrthoDB" id="6167817at2"/>
<dbReference type="GO" id="GO:0007165">
    <property type="term" value="P:signal transduction"/>
    <property type="evidence" value="ECO:0007669"/>
    <property type="project" value="UniProtKB-KW"/>
</dbReference>
<keyword evidence="7" id="KW-0812">Transmembrane</keyword>
<evidence type="ECO:0000256" key="1">
    <source>
        <dbReference type="ARBA" id="ARBA00004429"/>
    </source>
</evidence>
<evidence type="ECO:0000256" key="5">
    <source>
        <dbReference type="ARBA" id="ARBA00029447"/>
    </source>
</evidence>
<dbReference type="FunFam" id="1.10.287.950:FF:000001">
    <property type="entry name" value="Methyl-accepting chemotaxis sensory transducer"/>
    <property type="match status" value="1"/>
</dbReference>
<comment type="similarity">
    <text evidence="5">Belongs to the methyl-accepting chemotaxis (MCP) protein family.</text>
</comment>
<dbReference type="InterPro" id="IPR004089">
    <property type="entry name" value="MCPsignal_dom"/>
</dbReference>
<feature type="transmembrane region" description="Helical" evidence="7">
    <location>
        <begin position="55"/>
        <end position="73"/>
    </location>
</feature>
<dbReference type="SUPFAM" id="SSF58104">
    <property type="entry name" value="Methyl-accepting chemotaxis protein (MCP) signaling domain"/>
    <property type="match status" value="1"/>
</dbReference>
<evidence type="ECO:0000256" key="2">
    <source>
        <dbReference type="ARBA" id="ARBA00022481"/>
    </source>
</evidence>
<feature type="domain" description="HAMP" evidence="9">
    <location>
        <begin position="81"/>
        <end position="131"/>
    </location>
</feature>
<dbReference type="Pfam" id="PF00015">
    <property type="entry name" value="MCPsignal"/>
    <property type="match status" value="1"/>
</dbReference>
<evidence type="ECO:0000313" key="11">
    <source>
        <dbReference type="Proteomes" id="UP000240212"/>
    </source>
</evidence>
<dbReference type="PROSITE" id="PS50111">
    <property type="entry name" value="CHEMOTAXIS_TRANSDUC_2"/>
    <property type="match status" value="1"/>
</dbReference>
<evidence type="ECO:0000313" key="10">
    <source>
        <dbReference type="EMBL" id="PSN08059.1"/>
    </source>
</evidence>
<keyword evidence="7" id="KW-1133">Transmembrane helix</keyword>
<accession>A0A2P8VKH4</accession>
<dbReference type="CDD" id="cd11386">
    <property type="entry name" value="MCP_signal"/>
    <property type="match status" value="1"/>
</dbReference>
<comment type="subcellular location">
    <subcellularLocation>
        <location evidence="1">Cell inner membrane</location>
        <topology evidence="1">Multi-pass membrane protein</topology>
    </subcellularLocation>
</comment>
<dbReference type="GO" id="GO:0006935">
    <property type="term" value="P:chemotaxis"/>
    <property type="evidence" value="ECO:0007669"/>
    <property type="project" value="UniProtKB-KW"/>
</dbReference>
<keyword evidence="7" id="KW-0472">Membrane</keyword>
<dbReference type="PROSITE" id="PS50885">
    <property type="entry name" value="HAMP"/>
    <property type="match status" value="1"/>
</dbReference>